<feature type="region of interest" description="Disordered" evidence="1">
    <location>
        <begin position="55"/>
        <end position="91"/>
    </location>
</feature>
<dbReference type="RefSeq" id="WP_043209183.1">
    <property type="nucleotide sequence ID" value="NZ_CAJGUP010000022.1"/>
</dbReference>
<evidence type="ECO:0000313" key="4">
    <source>
        <dbReference type="EMBL" id="CUI38549.1"/>
    </source>
</evidence>
<name>A0A0J6CCZ9_9BORD</name>
<reference evidence="3 6" key="2">
    <citation type="submission" date="2016-07" db="EMBL/GenBank/DDBJ databases">
        <title>Complete genome sequences of Bordetella pseudohinzii.</title>
        <authorList>
            <person name="Spilker T."/>
            <person name="Darrah R."/>
            <person name="LiPuma J.J."/>
        </authorList>
    </citation>
    <scope>NUCLEOTIDE SEQUENCE [LARGE SCALE GENOMIC DNA]</scope>
    <source>
        <strain evidence="3 6">HI4681</strain>
    </source>
</reference>
<evidence type="ECO:0000256" key="2">
    <source>
        <dbReference type="SAM" id="SignalP"/>
    </source>
</evidence>
<dbReference type="Proteomes" id="UP000053096">
    <property type="component" value="Unassembled WGS sequence"/>
</dbReference>
<feature type="compositionally biased region" description="Polar residues" evidence="1">
    <location>
        <begin position="78"/>
        <end position="91"/>
    </location>
</feature>
<evidence type="ECO:0000313" key="5">
    <source>
        <dbReference type="Proteomes" id="UP000053096"/>
    </source>
</evidence>
<dbReference type="KEGG" id="bpdz:BBN53_11035"/>
<dbReference type="OrthoDB" id="8780961at2"/>
<keyword evidence="6" id="KW-1185">Reference proteome</keyword>
<evidence type="ECO:0000313" key="3">
    <source>
        <dbReference type="EMBL" id="ANY16377.1"/>
    </source>
</evidence>
<reference evidence="4 5" key="1">
    <citation type="submission" date="2015-09" db="EMBL/GenBank/DDBJ databases">
        <authorList>
            <person name="Jackson K.R."/>
            <person name="Lunt B.L."/>
            <person name="Fisher J.N.B."/>
            <person name="Gardner A.V."/>
            <person name="Bailey M.E."/>
            <person name="Deus L.M."/>
            <person name="Earl A.S."/>
            <person name="Gibby P.D."/>
            <person name="Hartmann K.A."/>
            <person name="Liu J.E."/>
            <person name="Manci A.M."/>
            <person name="Nielsen D.A."/>
            <person name="Solomon M.B."/>
            <person name="Breakwell D.P."/>
            <person name="Burnett S.H."/>
            <person name="Grose J.H."/>
        </authorList>
    </citation>
    <scope>NUCLEOTIDE SEQUENCE [LARGE SCALE GENOMIC DNA]</scope>
    <source>
        <strain evidence="4 5">2789STDY5608636</strain>
    </source>
</reference>
<sequence length="171" mass="17590">MKQAHSLRRLPLHAGACALLALGAALWAASPARAADDNSPDAVYKREMARCNAGMSGQDRQTCLREAGAARDEASRNRLGNGSGNLDQNRLQRCDSLPGQQRQDCITQMTDPANTTTRGSVSGGGVLRETVIPVPAGTPGATPQGVPPAPAPGSLQPAPAPAPAPTPAPMR</sequence>
<protein>
    <submittedName>
        <fullName evidence="4">Uncharacterized protein</fullName>
    </submittedName>
</protein>
<evidence type="ECO:0000256" key="1">
    <source>
        <dbReference type="SAM" id="MobiDB-lite"/>
    </source>
</evidence>
<evidence type="ECO:0000313" key="6">
    <source>
        <dbReference type="Proteomes" id="UP000092950"/>
    </source>
</evidence>
<dbReference type="EMBL" id="CP016440">
    <property type="protein sequence ID" value="ANY16377.1"/>
    <property type="molecule type" value="Genomic_DNA"/>
</dbReference>
<feature type="signal peptide" evidence="2">
    <location>
        <begin position="1"/>
        <end position="34"/>
    </location>
</feature>
<proteinExistence type="predicted"/>
<dbReference type="AlphaFoldDB" id="A0A0J6CCZ9"/>
<feature type="compositionally biased region" description="Pro residues" evidence="1">
    <location>
        <begin position="158"/>
        <end position="171"/>
    </location>
</feature>
<dbReference type="Proteomes" id="UP000092950">
    <property type="component" value="Chromosome"/>
</dbReference>
<organism evidence="4 5">
    <name type="scientific">Bordetella pseudohinzii</name>
    <dbReference type="NCBI Taxonomy" id="1331258"/>
    <lineage>
        <taxon>Bacteria</taxon>
        <taxon>Pseudomonadati</taxon>
        <taxon>Pseudomonadota</taxon>
        <taxon>Betaproteobacteria</taxon>
        <taxon>Burkholderiales</taxon>
        <taxon>Alcaligenaceae</taxon>
        <taxon>Bordetella</taxon>
    </lineage>
</organism>
<dbReference type="EMBL" id="CYTV01000001">
    <property type="protein sequence ID" value="CUI38549.1"/>
    <property type="molecule type" value="Genomic_DNA"/>
</dbReference>
<keyword evidence="2" id="KW-0732">Signal</keyword>
<feature type="chain" id="PRO_5005268847" evidence="2">
    <location>
        <begin position="35"/>
        <end position="171"/>
    </location>
</feature>
<accession>A0A0J6CCZ9</accession>
<feature type="region of interest" description="Disordered" evidence="1">
    <location>
        <begin position="110"/>
        <end position="171"/>
    </location>
</feature>
<gene>
    <name evidence="3" type="ORF">BBN53_11035</name>
    <name evidence="4" type="ORF">ERS370011_00349</name>
</gene>
<accession>A0A0M7CEJ9</accession>